<dbReference type="EMBL" id="CAESAI010000019">
    <property type="protein sequence ID" value="CAB4339728.1"/>
    <property type="molecule type" value="Genomic_DNA"/>
</dbReference>
<dbReference type="EMBL" id="CAFBPK010000022">
    <property type="protein sequence ID" value="CAB5025806.1"/>
    <property type="molecule type" value="Genomic_DNA"/>
</dbReference>
<proteinExistence type="predicted"/>
<dbReference type="EMBL" id="CAEZYC010000101">
    <property type="protein sequence ID" value="CAB4718320.1"/>
    <property type="molecule type" value="Genomic_DNA"/>
</dbReference>
<evidence type="ECO:0000313" key="6">
    <source>
        <dbReference type="EMBL" id="CAB4796353.1"/>
    </source>
</evidence>
<dbReference type="EMBL" id="CAFBIX010000023">
    <property type="protein sequence ID" value="CAB4848005.1"/>
    <property type="molecule type" value="Genomic_DNA"/>
</dbReference>
<protein>
    <submittedName>
        <fullName evidence="2">Unannotated protein</fullName>
    </submittedName>
</protein>
<dbReference type="EMBL" id="CAEZZD010000085">
    <property type="protein sequence ID" value="CAB4749889.1"/>
    <property type="molecule type" value="Genomic_DNA"/>
</dbReference>
<dbReference type="InterPro" id="IPR051916">
    <property type="entry name" value="GPI-anchor_lipid_remodeler"/>
</dbReference>
<dbReference type="GO" id="GO:0003824">
    <property type="term" value="F:catalytic activity"/>
    <property type="evidence" value="ECO:0007669"/>
    <property type="project" value="InterPro"/>
</dbReference>
<dbReference type="GO" id="GO:0016020">
    <property type="term" value="C:membrane"/>
    <property type="evidence" value="ECO:0007669"/>
    <property type="project" value="GOC"/>
</dbReference>
<dbReference type="PANTHER" id="PTHR14859">
    <property type="entry name" value="CALCOFLUOR WHITE HYPERSENSITIVE PROTEIN PRECURSOR"/>
    <property type="match status" value="1"/>
</dbReference>
<dbReference type="Pfam" id="PF03372">
    <property type="entry name" value="Exo_endo_phos"/>
    <property type="match status" value="1"/>
</dbReference>
<dbReference type="PANTHER" id="PTHR14859:SF15">
    <property type="entry name" value="ENDONUCLEASE_EXONUCLEASE_PHOSPHATASE DOMAIN-CONTAINING PROTEIN"/>
    <property type="match status" value="1"/>
</dbReference>
<evidence type="ECO:0000313" key="2">
    <source>
        <dbReference type="EMBL" id="CAB4329853.1"/>
    </source>
</evidence>
<accession>A0A6J5YPX4</accession>
<name>A0A6J5YPX4_9ZZZZ</name>
<evidence type="ECO:0000313" key="8">
    <source>
        <dbReference type="EMBL" id="CAB5025806.1"/>
    </source>
</evidence>
<dbReference type="SUPFAM" id="SSF56219">
    <property type="entry name" value="DNase I-like"/>
    <property type="match status" value="1"/>
</dbReference>
<dbReference type="GO" id="GO:0006506">
    <property type="term" value="P:GPI anchor biosynthetic process"/>
    <property type="evidence" value="ECO:0007669"/>
    <property type="project" value="TreeGrafter"/>
</dbReference>
<gene>
    <name evidence="4" type="ORF">UFOPK2648_01280</name>
    <name evidence="5" type="ORF">UFOPK2824_00642</name>
    <name evidence="6" type="ORF">UFOPK3037_00314</name>
    <name evidence="7" type="ORF">UFOPK3278_00712</name>
    <name evidence="3" type="ORF">UFOPK3406_00890</name>
    <name evidence="2" type="ORF">UFOPK3925_00062</name>
    <name evidence="8" type="ORF">UFOPK4097_01220</name>
    <name evidence="9" type="ORF">UFOPK4301_00650</name>
</gene>
<dbReference type="EMBL" id="CAFAAO010000003">
    <property type="protein sequence ID" value="CAB4796353.1"/>
    <property type="molecule type" value="Genomic_DNA"/>
</dbReference>
<dbReference type="AlphaFoldDB" id="A0A6J5YPX4"/>
<dbReference type="Gene3D" id="3.60.10.10">
    <property type="entry name" value="Endonuclease/exonuclease/phosphatase"/>
    <property type="match status" value="1"/>
</dbReference>
<evidence type="ECO:0000259" key="1">
    <source>
        <dbReference type="Pfam" id="PF03372"/>
    </source>
</evidence>
<reference evidence="2" key="1">
    <citation type="submission" date="2020-05" db="EMBL/GenBank/DDBJ databases">
        <authorList>
            <person name="Chiriac C."/>
            <person name="Salcher M."/>
            <person name="Ghai R."/>
            <person name="Kavagutti S V."/>
        </authorList>
    </citation>
    <scope>NUCLEOTIDE SEQUENCE</scope>
</reference>
<evidence type="ECO:0000313" key="5">
    <source>
        <dbReference type="EMBL" id="CAB4749889.1"/>
    </source>
</evidence>
<dbReference type="InterPro" id="IPR036691">
    <property type="entry name" value="Endo/exonu/phosph_ase_sf"/>
</dbReference>
<evidence type="ECO:0000313" key="3">
    <source>
        <dbReference type="EMBL" id="CAB4339728.1"/>
    </source>
</evidence>
<evidence type="ECO:0000313" key="7">
    <source>
        <dbReference type="EMBL" id="CAB4848005.1"/>
    </source>
</evidence>
<organism evidence="2">
    <name type="scientific">freshwater metagenome</name>
    <dbReference type="NCBI Taxonomy" id="449393"/>
    <lineage>
        <taxon>unclassified sequences</taxon>
        <taxon>metagenomes</taxon>
        <taxon>ecological metagenomes</taxon>
    </lineage>
</organism>
<dbReference type="InterPro" id="IPR005135">
    <property type="entry name" value="Endo/exonuclease/phosphatase"/>
</dbReference>
<sequence>MRVLTWNLLHGIALTAPDSAPSLFQVASELTADLVGLQEVDREQPRSNHEHQTQVVAQAMGLAHWIFAPAIVGTPGESWESATDSHLHHHDSADHGDLQPHYGVGLASRYPFHNIEVMRFKAAPISLPLVIPGNPKPQVIKVADEPRVAIIADVTTPTGVVTVATTHLSFVPGYNVKQIRKLTKYLALRPNQVLIFGDFNLPGKISALVTRWDSLAALPTYPTFNPRVQFDHVLAKGYSQESVERARSTAQTKALAISDHCALVVDVS</sequence>
<feature type="domain" description="Endonuclease/exonuclease/phosphatase" evidence="1">
    <location>
        <begin position="4"/>
        <end position="260"/>
    </location>
</feature>
<dbReference type="EMBL" id="CAFBQG010000064">
    <property type="protein sequence ID" value="CAB5048383.1"/>
    <property type="molecule type" value="Genomic_DNA"/>
</dbReference>
<dbReference type="EMBL" id="CAESAD010000001">
    <property type="protein sequence ID" value="CAB4329853.1"/>
    <property type="molecule type" value="Genomic_DNA"/>
</dbReference>
<evidence type="ECO:0000313" key="4">
    <source>
        <dbReference type="EMBL" id="CAB4718320.1"/>
    </source>
</evidence>
<evidence type="ECO:0000313" key="9">
    <source>
        <dbReference type="EMBL" id="CAB5048383.1"/>
    </source>
</evidence>